<dbReference type="AlphaFoldDB" id="A0A7I8L500"/>
<sequence>MGSRRFPTVSFLFLSIVIFFPSSLLGQQPYIGLRTNDCYNPHNASSGLGYFCNGAAAACPAFLTFRPANQSLAAVAALLGVDPSLLAQANSISLAATFPSGSVAVVPVNCSCSGGYYQAEASYVVSTGDTYLTIANNIFQGLSTCQALINQNRSSSQGYLIAGSSIPVPLRCACPTPNQASNGVRYLLSYLLKEGDEVNISIAYGVTREEALAANGLSFRDTIYPFTTLLLPLKNEPRISQETIPPPPPPPEPSAAAGGSGSNRTKVYVGVGVSIGTVIILSLGAFFLIHKRKEKNNNKKGSIVTEDSTANPPSVILSLIPNISLKVYEFHQLNQATKGFSTERRIEGSSVYRAELSGSPAAVKRMNRDVSGEINILMKINHFNIISLSGFCSHLGTCYLVYEYMENGSLRDWIIHKDRSKVLSWIQRIKIALDVAIGLDHLHGYTEPPCVHKDVKSSNILLDGDFRAKVANFGLFRPAAGGGEFPPTRHIVGTVGYMAPEYAEHGVISPSIDVYSFGVVMMELVTGRDAAAAAPGGEESFAAALTSFLGGGGGETPEEMRSFVDPSLEGEHPPAQVLAMARLVNTCLEDDPARRPDMGKVARVLSVILTESLTWAAARPENPLKI</sequence>
<evidence type="ECO:0000256" key="1">
    <source>
        <dbReference type="ARBA" id="ARBA00004162"/>
    </source>
</evidence>
<keyword evidence="4 12" id="KW-0732">Signal</keyword>
<dbReference type="GO" id="GO:0004672">
    <property type="term" value="F:protein kinase activity"/>
    <property type="evidence" value="ECO:0007669"/>
    <property type="project" value="InterPro"/>
</dbReference>
<comment type="subcellular location">
    <subcellularLocation>
        <location evidence="1">Cell membrane</location>
        <topology evidence="1">Single-pass membrane protein</topology>
    </subcellularLocation>
</comment>
<dbReference type="PANTHER" id="PTHR45927:SF11">
    <property type="entry name" value="LYSM DOMAIN RECEPTOR-LIKE KINASE 4"/>
    <property type="match status" value="1"/>
</dbReference>
<dbReference type="GO" id="GO:0005886">
    <property type="term" value="C:plasma membrane"/>
    <property type="evidence" value="ECO:0007669"/>
    <property type="project" value="UniProtKB-SubCell"/>
</dbReference>
<dbReference type="InterPro" id="IPR056562">
    <property type="entry name" value="LysM2_CERK1_LYK3_4_5"/>
</dbReference>
<feature type="signal peptide" evidence="12">
    <location>
        <begin position="1"/>
        <end position="26"/>
    </location>
</feature>
<dbReference type="InterPro" id="IPR056563">
    <property type="entry name" value="LysM3_LYK4_5"/>
</dbReference>
<protein>
    <recommendedName>
        <fullName evidence="13">Protein kinase domain-containing protein</fullName>
    </recommendedName>
</protein>
<dbReference type="EMBL" id="LR746273">
    <property type="protein sequence ID" value="CAA7404304.1"/>
    <property type="molecule type" value="Genomic_DNA"/>
</dbReference>
<dbReference type="InterPro" id="IPR052611">
    <property type="entry name" value="Plant_RLK_LysM"/>
</dbReference>
<dbReference type="OrthoDB" id="4062651at2759"/>
<keyword evidence="15" id="KW-1185">Reference proteome</keyword>
<evidence type="ECO:0000256" key="3">
    <source>
        <dbReference type="ARBA" id="ARBA00022692"/>
    </source>
</evidence>
<evidence type="ECO:0000256" key="7">
    <source>
        <dbReference type="ARBA" id="ARBA00022989"/>
    </source>
</evidence>
<dbReference type="SUPFAM" id="SSF56112">
    <property type="entry name" value="Protein kinase-like (PK-like)"/>
    <property type="match status" value="1"/>
</dbReference>
<dbReference type="InterPro" id="IPR011009">
    <property type="entry name" value="Kinase-like_dom_sf"/>
</dbReference>
<dbReference type="InterPro" id="IPR056561">
    <property type="entry name" value="NFP_LYK_LysM1"/>
</dbReference>
<dbReference type="InterPro" id="IPR001245">
    <property type="entry name" value="Ser-Thr/Tyr_kinase_cat_dom"/>
</dbReference>
<evidence type="ECO:0000256" key="9">
    <source>
        <dbReference type="ARBA" id="ARBA00023157"/>
    </source>
</evidence>
<dbReference type="PANTHER" id="PTHR45927">
    <property type="entry name" value="LYSM-DOMAIN RECEPTOR-LIKE KINASE-RELATED"/>
    <property type="match status" value="1"/>
</dbReference>
<dbReference type="PROSITE" id="PS00108">
    <property type="entry name" value="PROTEIN_KINASE_ST"/>
    <property type="match status" value="1"/>
</dbReference>
<dbReference type="Proteomes" id="UP000663760">
    <property type="component" value="Chromosome 10"/>
</dbReference>
<evidence type="ECO:0000256" key="12">
    <source>
        <dbReference type="SAM" id="SignalP"/>
    </source>
</evidence>
<name>A0A7I8L500_SPIIN</name>
<dbReference type="InterPro" id="IPR000719">
    <property type="entry name" value="Prot_kinase_dom"/>
</dbReference>
<keyword evidence="3 11" id="KW-0812">Transmembrane</keyword>
<reference evidence="14" key="1">
    <citation type="submission" date="2020-02" db="EMBL/GenBank/DDBJ databases">
        <authorList>
            <person name="Scholz U."/>
            <person name="Mascher M."/>
            <person name="Fiebig A."/>
        </authorList>
    </citation>
    <scope>NUCLEOTIDE SEQUENCE</scope>
</reference>
<evidence type="ECO:0000256" key="5">
    <source>
        <dbReference type="ARBA" id="ARBA00022741"/>
    </source>
</evidence>
<evidence type="ECO:0000256" key="4">
    <source>
        <dbReference type="ARBA" id="ARBA00022729"/>
    </source>
</evidence>
<keyword evidence="7 11" id="KW-1133">Transmembrane helix</keyword>
<dbReference type="GO" id="GO:0005524">
    <property type="term" value="F:ATP binding"/>
    <property type="evidence" value="ECO:0007669"/>
    <property type="project" value="UniProtKB-KW"/>
</dbReference>
<feature type="chain" id="PRO_5029888957" description="Protein kinase domain-containing protein" evidence="12">
    <location>
        <begin position="27"/>
        <end position="626"/>
    </location>
</feature>
<keyword evidence="9" id="KW-1015">Disulfide bond</keyword>
<evidence type="ECO:0000256" key="10">
    <source>
        <dbReference type="SAM" id="MobiDB-lite"/>
    </source>
</evidence>
<proteinExistence type="predicted"/>
<evidence type="ECO:0000313" key="15">
    <source>
        <dbReference type="Proteomes" id="UP000663760"/>
    </source>
</evidence>
<dbReference type="Gene3D" id="3.30.200.20">
    <property type="entry name" value="Phosphorylase Kinase, domain 1"/>
    <property type="match status" value="1"/>
</dbReference>
<keyword evidence="5" id="KW-0547">Nucleotide-binding</keyword>
<accession>A0A7I8L500</accession>
<evidence type="ECO:0000256" key="8">
    <source>
        <dbReference type="ARBA" id="ARBA00023136"/>
    </source>
</evidence>
<feature type="region of interest" description="Disordered" evidence="10">
    <location>
        <begin position="238"/>
        <end position="261"/>
    </location>
</feature>
<evidence type="ECO:0000259" key="13">
    <source>
        <dbReference type="PROSITE" id="PS50011"/>
    </source>
</evidence>
<feature type="domain" description="Protein kinase" evidence="13">
    <location>
        <begin position="275"/>
        <end position="609"/>
    </location>
</feature>
<dbReference type="Pfam" id="PF07714">
    <property type="entry name" value="PK_Tyr_Ser-Thr"/>
    <property type="match status" value="1"/>
</dbReference>
<keyword evidence="6" id="KW-0067">ATP-binding</keyword>
<feature type="compositionally biased region" description="Pro residues" evidence="10">
    <location>
        <begin position="244"/>
        <end position="253"/>
    </location>
</feature>
<dbReference type="Pfam" id="PF23473">
    <property type="entry name" value="LysM3_LYK4_5"/>
    <property type="match status" value="1"/>
</dbReference>
<evidence type="ECO:0000313" key="14">
    <source>
        <dbReference type="EMBL" id="CAA7404304.1"/>
    </source>
</evidence>
<dbReference type="Pfam" id="PF23446">
    <property type="entry name" value="LysM1_NFP_LYK"/>
    <property type="match status" value="1"/>
</dbReference>
<evidence type="ECO:0000256" key="2">
    <source>
        <dbReference type="ARBA" id="ARBA00022475"/>
    </source>
</evidence>
<evidence type="ECO:0000256" key="11">
    <source>
        <dbReference type="SAM" id="Phobius"/>
    </source>
</evidence>
<organism evidence="14 15">
    <name type="scientific">Spirodela intermedia</name>
    <name type="common">Intermediate duckweed</name>
    <dbReference type="NCBI Taxonomy" id="51605"/>
    <lineage>
        <taxon>Eukaryota</taxon>
        <taxon>Viridiplantae</taxon>
        <taxon>Streptophyta</taxon>
        <taxon>Embryophyta</taxon>
        <taxon>Tracheophyta</taxon>
        <taxon>Spermatophyta</taxon>
        <taxon>Magnoliopsida</taxon>
        <taxon>Liliopsida</taxon>
        <taxon>Araceae</taxon>
        <taxon>Lemnoideae</taxon>
        <taxon>Spirodela</taxon>
    </lineage>
</organism>
<dbReference type="InterPro" id="IPR008271">
    <property type="entry name" value="Ser/Thr_kinase_AS"/>
</dbReference>
<dbReference type="Gene3D" id="1.10.510.10">
    <property type="entry name" value="Transferase(Phosphotransferase) domain 1"/>
    <property type="match status" value="1"/>
</dbReference>
<evidence type="ECO:0000256" key="6">
    <source>
        <dbReference type="ARBA" id="ARBA00022840"/>
    </source>
</evidence>
<feature type="transmembrane region" description="Helical" evidence="11">
    <location>
        <begin position="267"/>
        <end position="289"/>
    </location>
</feature>
<keyword evidence="8 11" id="KW-0472">Membrane</keyword>
<dbReference type="SMART" id="SM00220">
    <property type="entry name" value="S_TKc"/>
    <property type="match status" value="1"/>
</dbReference>
<keyword evidence="2" id="KW-1003">Cell membrane</keyword>
<dbReference type="PROSITE" id="PS50011">
    <property type="entry name" value="PROTEIN_KINASE_DOM"/>
    <property type="match status" value="1"/>
</dbReference>
<dbReference type="Pfam" id="PF23472">
    <property type="entry name" value="LysM2_CERK1_LYK3_4_5"/>
    <property type="match status" value="1"/>
</dbReference>
<gene>
    <name evidence="14" type="ORF">SI8410_10014982</name>
</gene>
<dbReference type="FunFam" id="1.10.510.10:FF:000468">
    <property type="entry name" value="PTI1-like tyrosine-protein kinase 3"/>
    <property type="match status" value="1"/>
</dbReference>